<name>A0A6P6P5W4_CARAU</name>
<dbReference type="InterPro" id="IPR022188">
    <property type="entry name" value="TASOR_DUF3715"/>
</dbReference>
<evidence type="ECO:0000259" key="3">
    <source>
        <dbReference type="Pfam" id="PF12509"/>
    </source>
</evidence>
<feature type="compositionally biased region" description="Polar residues" evidence="2">
    <location>
        <begin position="823"/>
        <end position="839"/>
    </location>
</feature>
<dbReference type="Proteomes" id="UP000515129">
    <property type="component" value="Unplaced"/>
</dbReference>
<feature type="compositionally biased region" description="Polar residues" evidence="2">
    <location>
        <begin position="640"/>
        <end position="658"/>
    </location>
</feature>
<dbReference type="OrthoDB" id="5960959at2759"/>
<feature type="domain" description="TASOR pseudo-PARP" evidence="3">
    <location>
        <begin position="162"/>
        <end position="306"/>
    </location>
</feature>
<feature type="region of interest" description="Disordered" evidence="2">
    <location>
        <begin position="769"/>
        <end position="792"/>
    </location>
</feature>
<dbReference type="RefSeq" id="XP_026116114.1">
    <property type="nucleotide sequence ID" value="XM_026260329.1"/>
</dbReference>
<dbReference type="Pfam" id="PF23314">
    <property type="entry name" value="TASOR_alpha-beta"/>
    <property type="match status" value="1"/>
</dbReference>
<feature type="compositionally biased region" description="Polar residues" evidence="2">
    <location>
        <begin position="1000"/>
        <end position="1016"/>
    </location>
</feature>
<sequence length="1847" mass="201508">MACNFSQERKIDKESSKAGGLTLEDGDSKKQLLSASSTATSKQNGDQAGCEDEQMSEQDASERRRAGLSDLKNCGGSPSTLTLPRSAEDLPRRNFQIPRKIKERRGCLLQQLSPDSREFEDVVKLLSTFYLDTNSRGTFTYTKASLIHNELLEKEFIEKKRELKQNGRTEAELAESYAFLLPDKNKVQWVCEKGLSVGHSRVNNLGSPVKGVYLSKYSDLLQMNPFEVGATGDIIIFKIMKGKVKTIFENMPKNNLEPTLKYDSHVFKNASKVTSLLSYRAFEHTQQYFYEFAFEELRSRPRHVLPYAVVSFQYKGKESATATHSRLNSTLHEGQRVRRRYTVWSGSLVNKGEEVYQVYIRSSSLTHLPLKLPDKLDINMAMHLDQVKRKIPPVLLSWEAYSGSREAFKCGMYCGLYEVMGRSKQENSLSGLLHRLERERMVLVKPLIDKGFLFLLSSSQLHTATERRGRNDRVLQALFVFQEQRIISKLISKNSGVNEDPLAPLEPKDTISHQIDDFVPALHHGFYKLRANPPKELAVGLKQQVLDYLSQKEQGVLRPFHIAEYRHSLDDRTNQHPAPRPKNMDVALNSYIFGPGQFQLPVEALQQDLMDSRQGAASPPAGAEEYSPVSDWGGSDRQVPGSSTIGVSQSNGGAQRSQGEYDKEKMEKLLKLIQLHKRTLGKDEGSGTEREEDLDTAGLKRRLERDGPGGVSKYLRTGLLNGEPGRVVMDSMGLCDTDLRERVSQSATLRDTHALLKLFLSTLNRMAQSSDTASSQPPILPKSVEGHDPGDSAAHCDLDLRGRRADEEQDLMACSRGSVDVYSPSSSLEQQPSCQAEASHQSHHLWRTATRVPEGVGEPSLIGGEKQVHSTRKVVDTILDSEFQNLCTGIQKLMDAQDIIYNSQPPLPRCDDQAKWSSSPFSPFVSKYVSPLPVQGYVNTLCEKMSRLIQAPMASVPVAVVSPPAVAPVPAPLPPAPPPSAMPAPAQPTLPSPPAHPHTKTSSPVLKSQALSSKPQATLKPPPSGKHRVATVKERRRFTAEKSADPKSTDVVENPMCSPSSASASQPPVAPVPEIPSEPTHAGTSSTAGGSVIGQIKPDVLCTLMEIMQKNAVKFYIQRGDEESELCAEIKEYLRSLGNIECNPQNYLESKSQQKFMIIIQNEDIAAHVHKIPALVSLKKLPTVYFAGVDSLDDVKNRTYNELFVSGGLIVSDELILKPDNITLEKLRAFLKFLEEQGSPWKWKVHCKTQKKLKELSRLNTEALDLLNLLTTYQKKHLVEFLPYHECDTPSRTAPDLDCLVKLQAQHTQLRHLIFLTEKHDDAFSQFSGSGVIIAGMNDIMNNFQSLISVPEEVAVAALPEPVEPDAVRDEEDMSIDSEDDMPVITETSIQTENDLKEPQAPQPPPPQTDGFRPPLPDQLSLDPISTQPVQPIPSAYPTQGSYSTDYAALKSAIAQYKAASQESTSMPEVEDTLASFGVNPHQSYLCTSSAQWSPYSGSPAYHVSSAYSSPVSVASRGSEYSQTVAPPGTQTPTNTSTIPVTQPLTVPLSLPQPLVEVPSTPESGTCLHPPGQSLPIPDSVGVPGVATASITNQLGLAGSQTAKFSAESASSSSATSSSSLHTTFPSYPDTMHFPALTPIPPVPALYGWGPTAGAQQGYAAGQSGAGFSALPSTQTEASRPADGSWVGTIESETARGQEKEEEGVPTSGTTKVVQQEAGGEKGGAMGGSTSCAQGSRTPVNSSSESQGGSQAPPTRGGTSSRGLLPIPGAALGTLCRGGHNNSMYNPRGGHPDMMRGGFRGRGVPPHPMRSRPGRGHLRGGPSCNWGYPPGRGGGGRSDYYSDYTYN</sequence>
<dbReference type="PANTHER" id="PTHR16207">
    <property type="entry name" value="SET DOMAIN-CONTAINING PROTEIN"/>
    <property type="match status" value="1"/>
</dbReference>
<feature type="compositionally biased region" description="Basic residues" evidence="2">
    <location>
        <begin position="1809"/>
        <end position="1818"/>
    </location>
</feature>
<evidence type="ECO:0000313" key="7">
    <source>
        <dbReference type="RefSeq" id="XP_026116114.1"/>
    </source>
</evidence>
<feature type="region of interest" description="Disordered" evidence="2">
    <location>
        <begin position="978"/>
        <end position="1090"/>
    </location>
</feature>
<organism evidence="6 7">
    <name type="scientific">Carassius auratus</name>
    <name type="common">Goldfish</name>
    <dbReference type="NCBI Taxonomy" id="7957"/>
    <lineage>
        <taxon>Eukaryota</taxon>
        <taxon>Metazoa</taxon>
        <taxon>Chordata</taxon>
        <taxon>Craniata</taxon>
        <taxon>Vertebrata</taxon>
        <taxon>Euteleostomi</taxon>
        <taxon>Actinopterygii</taxon>
        <taxon>Neopterygii</taxon>
        <taxon>Teleostei</taxon>
        <taxon>Ostariophysi</taxon>
        <taxon>Cypriniformes</taxon>
        <taxon>Cyprinidae</taxon>
        <taxon>Cyprininae</taxon>
        <taxon>Carassius</taxon>
    </lineage>
</organism>
<feature type="region of interest" description="Disordered" evidence="2">
    <location>
        <begin position="1670"/>
        <end position="1769"/>
    </location>
</feature>
<evidence type="ECO:0000313" key="6">
    <source>
        <dbReference type="Proteomes" id="UP000515129"/>
    </source>
</evidence>
<feature type="domain" description="TASOR PIN" evidence="5">
    <location>
        <begin position="1208"/>
        <end position="1346"/>
    </location>
</feature>
<dbReference type="Gene3D" id="3.90.228.10">
    <property type="match status" value="1"/>
</dbReference>
<evidence type="ECO:0000259" key="5">
    <source>
        <dbReference type="Pfam" id="PF24630"/>
    </source>
</evidence>
<feature type="region of interest" description="Disordered" evidence="2">
    <location>
        <begin position="1782"/>
        <end position="1847"/>
    </location>
</feature>
<feature type="compositionally biased region" description="Low complexity" evidence="2">
    <location>
        <begin position="1838"/>
        <end position="1847"/>
    </location>
</feature>
<feature type="region of interest" description="Disordered" evidence="2">
    <location>
        <begin position="822"/>
        <end position="842"/>
    </location>
</feature>
<evidence type="ECO:0000256" key="2">
    <source>
        <dbReference type="SAM" id="MobiDB-lite"/>
    </source>
</evidence>
<feature type="region of interest" description="Disordered" evidence="2">
    <location>
        <begin position="680"/>
        <end position="712"/>
    </location>
</feature>
<comment type="similarity">
    <text evidence="1">Belongs to the TASOR family.</text>
</comment>
<dbReference type="InterPro" id="IPR056243">
    <property type="entry name" value="TASOR_ab_dom"/>
</dbReference>
<dbReference type="GeneID" id="113094713"/>
<dbReference type="Pfam" id="PF24630">
    <property type="entry name" value="PIN_TASOR"/>
    <property type="match status" value="1"/>
</dbReference>
<evidence type="ECO:0000256" key="1">
    <source>
        <dbReference type="ARBA" id="ARBA00008058"/>
    </source>
</evidence>
<feature type="compositionally biased region" description="Pro residues" evidence="2">
    <location>
        <begin position="978"/>
        <end position="996"/>
    </location>
</feature>
<dbReference type="PANTHER" id="PTHR16207:SF1">
    <property type="entry name" value="PROTEIN TASOR"/>
    <property type="match status" value="1"/>
</dbReference>
<feature type="region of interest" description="Disordered" evidence="2">
    <location>
        <begin position="1361"/>
        <end position="1438"/>
    </location>
</feature>
<proteinExistence type="inferred from homology"/>
<dbReference type="KEGG" id="caua:113094713"/>
<dbReference type="GO" id="GO:0097355">
    <property type="term" value="P:protein localization to heterochromatin"/>
    <property type="evidence" value="ECO:0007669"/>
    <property type="project" value="TreeGrafter"/>
</dbReference>
<accession>A0A6P6P5W4</accession>
<feature type="compositionally biased region" description="Basic and acidic residues" evidence="2">
    <location>
        <begin position="1031"/>
        <end position="1050"/>
    </location>
</feature>
<feature type="compositionally biased region" description="Low complexity" evidence="2">
    <location>
        <begin position="1058"/>
        <end position="1067"/>
    </location>
</feature>
<feature type="compositionally biased region" description="Acidic residues" evidence="2">
    <location>
        <begin position="1369"/>
        <end position="1382"/>
    </location>
</feature>
<feature type="compositionally biased region" description="Polar residues" evidence="2">
    <location>
        <begin position="31"/>
        <end position="46"/>
    </location>
</feature>
<feature type="compositionally biased region" description="Polar residues" evidence="2">
    <location>
        <begin position="1729"/>
        <end position="1762"/>
    </location>
</feature>
<feature type="compositionally biased region" description="Basic and acidic residues" evidence="2">
    <location>
        <begin position="7"/>
        <end position="16"/>
    </location>
</feature>
<dbReference type="InterPro" id="IPR056242">
    <property type="entry name" value="PIN_TASOR"/>
</dbReference>
<reference evidence="7" key="1">
    <citation type="submission" date="2025-08" db="UniProtKB">
        <authorList>
            <consortium name="RefSeq"/>
        </authorList>
    </citation>
    <scope>IDENTIFICATION</scope>
    <source>
        <strain evidence="7">Wakin</strain>
        <tissue evidence="7">Muscle</tissue>
    </source>
</reference>
<dbReference type="GO" id="GO:0000792">
    <property type="term" value="C:heterochromatin"/>
    <property type="evidence" value="ECO:0007669"/>
    <property type="project" value="TreeGrafter"/>
</dbReference>
<feature type="region of interest" description="Disordered" evidence="2">
    <location>
        <begin position="611"/>
        <end position="661"/>
    </location>
</feature>
<feature type="region of interest" description="Disordered" evidence="2">
    <location>
        <begin position="1"/>
        <end position="94"/>
    </location>
</feature>
<dbReference type="Pfam" id="PF12509">
    <property type="entry name" value="DUF3715"/>
    <property type="match status" value="1"/>
</dbReference>
<gene>
    <name evidence="7" type="primary">LOC113094713</name>
</gene>
<dbReference type="InterPro" id="IPR046432">
    <property type="entry name" value="TASOR"/>
</dbReference>
<protein>
    <submittedName>
        <fullName evidence="7">Protein TASOR-like isoform X1</fullName>
    </submittedName>
</protein>
<feature type="domain" description="TASOR alpha/beta" evidence="4">
    <location>
        <begin position="1110"/>
        <end position="1204"/>
    </location>
</feature>
<evidence type="ECO:0000259" key="4">
    <source>
        <dbReference type="Pfam" id="PF23314"/>
    </source>
</evidence>
<dbReference type="GO" id="GO:0005654">
    <property type="term" value="C:nucleoplasm"/>
    <property type="evidence" value="ECO:0007669"/>
    <property type="project" value="TreeGrafter"/>
</dbReference>
<feature type="compositionally biased region" description="Basic and acidic residues" evidence="2">
    <location>
        <begin position="680"/>
        <end position="689"/>
    </location>
</feature>
<dbReference type="GO" id="GO:0003682">
    <property type="term" value="F:chromatin binding"/>
    <property type="evidence" value="ECO:0007669"/>
    <property type="project" value="TreeGrafter"/>
</dbReference>
<keyword evidence="6" id="KW-1185">Reference proteome</keyword>
<dbReference type="GO" id="GO:0045814">
    <property type="term" value="P:negative regulation of gene expression, epigenetic"/>
    <property type="evidence" value="ECO:0007669"/>
    <property type="project" value="InterPro"/>
</dbReference>